<dbReference type="InterPro" id="IPR003439">
    <property type="entry name" value="ABC_transporter-like_ATP-bd"/>
</dbReference>
<feature type="domain" description="ABC transporter" evidence="10">
    <location>
        <begin position="498"/>
        <end position="733"/>
    </location>
</feature>
<dbReference type="RefSeq" id="WP_014757334.1">
    <property type="nucleotide sequence ID" value="NC_017992.1"/>
</dbReference>
<dbReference type="SUPFAM" id="SSF90123">
    <property type="entry name" value="ABC transporter transmembrane region"/>
    <property type="match status" value="1"/>
</dbReference>
<dbReference type="InterPro" id="IPR036640">
    <property type="entry name" value="ABC1_TM_sf"/>
</dbReference>
<feature type="transmembrane region" description="Helical" evidence="9">
    <location>
        <begin position="320"/>
        <end position="343"/>
    </location>
</feature>
<dbReference type="PROSITE" id="PS00211">
    <property type="entry name" value="ABC_TRANSPORTER_1"/>
    <property type="match status" value="1"/>
</dbReference>
<dbReference type="SUPFAM" id="SSF52540">
    <property type="entry name" value="P-loop containing nucleoside triphosphate hydrolases"/>
    <property type="match status" value="1"/>
</dbReference>
<evidence type="ECO:0000256" key="3">
    <source>
        <dbReference type="ARBA" id="ARBA00022475"/>
    </source>
</evidence>
<reference evidence="12 13" key="1">
    <citation type="journal article" date="2014" name="Appl. Environ. Microbiol.">
        <title>Profile of Secreted Hydrolases, Associated Proteins, and SlpA in Thermoanaerobacterium saccharolyticum during the Degradation of Hemicellulose.</title>
        <authorList>
            <person name="Currie D.H."/>
            <person name="Guss A.M."/>
            <person name="Herring C.D."/>
            <person name="Giannone R.J."/>
            <person name="Johnson C.M."/>
            <person name="Lankford P.K."/>
            <person name="Brown S.D."/>
            <person name="Hettich R.L."/>
            <person name="Lynd L.R."/>
        </authorList>
    </citation>
    <scope>NUCLEOTIDE SEQUENCE [LARGE SCALE GENOMIC DNA]</scope>
    <source>
        <strain evidence="13">DSM 8691 / JW/SL-YS485</strain>
    </source>
</reference>
<organism evidence="12 13">
    <name type="scientific">Thermoanaerobacterium saccharolyticum (strain DSM 8691 / JW/SL-YS485)</name>
    <dbReference type="NCBI Taxonomy" id="1094508"/>
    <lineage>
        <taxon>Bacteria</taxon>
        <taxon>Bacillati</taxon>
        <taxon>Bacillota</taxon>
        <taxon>Clostridia</taxon>
        <taxon>Thermoanaerobacterales</taxon>
        <taxon>Thermoanaerobacteraceae</taxon>
        <taxon>Thermoanaerobacterium</taxon>
    </lineage>
</organism>
<dbReference type="PANTHER" id="PTHR43394">
    <property type="entry name" value="ATP-DEPENDENT PERMEASE MDL1, MITOCHONDRIAL"/>
    <property type="match status" value="1"/>
</dbReference>
<dbReference type="STRING" id="1094508.Tsac_0383"/>
<feature type="transmembrane region" description="Helical" evidence="9">
    <location>
        <begin position="400"/>
        <end position="423"/>
    </location>
</feature>
<dbReference type="InterPro" id="IPR039421">
    <property type="entry name" value="Type_1_exporter"/>
</dbReference>
<name>I3VSB8_THESW</name>
<evidence type="ECO:0000256" key="4">
    <source>
        <dbReference type="ARBA" id="ARBA00022692"/>
    </source>
</evidence>
<evidence type="ECO:0000256" key="9">
    <source>
        <dbReference type="SAM" id="Phobius"/>
    </source>
</evidence>
<keyword evidence="3" id="KW-1003">Cell membrane</keyword>
<dbReference type="eggNOG" id="COG1132">
    <property type="taxonomic scope" value="Bacteria"/>
</dbReference>
<dbReference type="Gene3D" id="3.40.50.300">
    <property type="entry name" value="P-loop containing nucleotide triphosphate hydrolases"/>
    <property type="match status" value="1"/>
</dbReference>
<keyword evidence="8 9" id="KW-0472">Membrane</keyword>
<dbReference type="InterPro" id="IPR017871">
    <property type="entry name" value="ABC_transporter-like_CS"/>
</dbReference>
<dbReference type="PATRIC" id="fig|1094508.3.peg.389"/>
<dbReference type="BioCyc" id="TSAC1094508:GLMA-382-MONOMER"/>
<keyword evidence="7 9" id="KW-1133">Transmembrane helix</keyword>
<evidence type="ECO:0000313" key="12">
    <source>
        <dbReference type="EMBL" id="AFK85413.1"/>
    </source>
</evidence>
<dbReference type="FunFam" id="3.40.50.300:FF:000854">
    <property type="entry name" value="Multidrug ABC transporter ATP-binding protein"/>
    <property type="match status" value="1"/>
</dbReference>
<dbReference type="GO" id="GO:0016887">
    <property type="term" value="F:ATP hydrolysis activity"/>
    <property type="evidence" value="ECO:0007669"/>
    <property type="project" value="InterPro"/>
</dbReference>
<feature type="domain" description="ABC transmembrane type-1" evidence="11">
    <location>
        <begin position="211"/>
        <end position="463"/>
    </location>
</feature>
<keyword evidence="13" id="KW-1185">Reference proteome</keyword>
<feature type="transmembrane region" description="Helical" evidence="9">
    <location>
        <begin position="290"/>
        <end position="314"/>
    </location>
</feature>
<sequence length="741" mass="82683">MLKLRKYFKPYIFITIVAILFIFVQAMSDLSLPDYMSNIVNQGIQQGGIVNAVPDAVRKSTMDKLTLFMNDSDKNNVLNDYALVDKNSSDYDKYVKTYPDLKKEPIYVLKNIDKTEIDKINLPMGKAFLAVSGVEKMKSSAKGGFITFNNMKIPANADLFALFAKLPESERQKITDSMNEKFTSLGDNMVIQAATQSLKSEYKALGVNTDKIQTNYILSTGLIMLLITLLSAACSIMVGFLGSRVAAGFSRDIRKKLFTRVESFSNEEFDKFSTASLITRTTNDITQIQMLIVFMIRMIFYAPMIGIGGVIRAVGKSSSMSWIIALAVIVLLGLVSTVFSIALPKFKSVQKLVDRLNLVARENLAGMMVIRAFNTQEFEENRFDKANRDITNTMLFINRVMITMFPVMMLIMNGITLLIVWVGAHDIANSSMQVGDMMAFMQYAIQIIFAFLMMSMMFIMIPRASVSASRIAEVLETEPTVVDPKESKKFDDTQKGVVEFRNVSYKYHGAEEYAISNISFKAEPGKTTAIIGSTGAGKSTLINLIPRFYDATEGQVLVDGVDVRDVKQHDLREKIGYVPQKISLFKGTVMSNIKFGNENATDEEVKRAAEVAQAAEFIEKLPNGYDSEISQDATNISGGQKQRLSIARALVKKPEIYIFDDSFSALDFKTDRALRKALKEYTGNSTVIIVAQRISTIMNADQIIVLDDGKIAGIGTHEELMKTCETYREIAYSQLSKEELA</sequence>
<evidence type="ECO:0000259" key="11">
    <source>
        <dbReference type="PROSITE" id="PS50929"/>
    </source>
</evidence>
<comment type="subcellular location">
    <subcellularLocation>
        <location evidence="1">Cell membrane</location>
        <topology evidence="1">Multi-pass membrane protein</topology>
    </subcellularLocation>
</comment>
<dbReference type="EMBL" id="CP003184">
    <property type="protein sequence ID" value="AFK85413.1"/>
    <property type="molecule type" value="Genomic_DNA"/>
</dbReference>
<dbReference type="Pfam" id="PF00664">
    <property type="entry name" value="ABC_membrane"/>
    <property type="match status" value="1"/>
</dbReference>
<dbReference type="SMART" id="SM00382">
    <property type="entry name" value="AAA"/>
    <property type="match status" value="1"/>
</dbReference>
<evidence type="ECO:0000256" key="5">
    <source>
        <dbReference type="ARBA" id="ARBA00022741"/>
    </source>
</evidence>
<dbReference type="GO" id="GO:0015421">
    <property type="term" value="F:ABC-type oligopeptide transporter activity"/>
    <property type="evidence" value="ECO:0007669"/>
    <property type="project" value="TreeGrafter"/>
</dbReference>
<evidence type="ECO:0000256" key="8">
    <source>
        <dbReference type="ARBA" id="ARBA00023136"/>
    </source>
</evidence>
<keyword evidence="6" id="KW-0067">ATP-binding</keyword>
<dbReference type="InterPro" id="IPR011527">
    <property type="entry name" value="ABC1_TM_dom"/>
</dbReference>
<dbReference type="Gene3D" id="1.20.1560.10">
    <property type="entry name" value="ABC transporter type 1, transmembrane domain"/>
    <property type="match status" value="1"/>
</dbReference>
<evidence type="ECO:0000256" key="7">
    <source>
        <dbReference type="ARBA" id="ARBA00022989"/>
    </source>
</evidence>
<keyword evidence="2" id="KW-0813">Transport</keyword>
<dbReference type="CDD" id="cd18548">
    <property type="entry name" value="ABC_6TM_Tm287_like"/>
    <property type="match status" value="1"/>
</dbReference>
<dbReference type="Pfam" id="PF00005">
    <property type="entry name" value="ABC_tran"/>
    <property type="match status" value="1"/>
</dbReference>
<dbReference type="GO" id="GO:0005524">
    <property type="term" value="F:ATP binding"/>
    <property type="evidence" value="ECO:0007669"/>
    <property type="project" value="UniProtKB-KW"/>
</dbReference>
<dbReference type="Proteomes" id="UP000006178">
    <property type="component" value="Chromosome"/>
</dbReference>
<feature type="transmembrane region" description="Helical" evidence="9">
    <location>
        <begin position="216"/>
        <end position="241"/>
    </location>
</feature>
<dbReference type="PANTHER" id="PTHR43394:SF1">
    <property type="entry name" value="ATP-BINDING CASSETTE SUB-FAMILY B MEMBER 10, MITOCHONDRIAL"/>
    <property type="match status" value="1"/>
</dbReference>
<protein>
    <submittedName>
        <fullName evidence="12">ABC transporter related protein</fullName>
    </submittedName>
</protein>
<evidence type="ECO:0000256" key="2">
    <source>
        <dbReference type="ARBA" id="ARBA00022448"/>
    </source>
</evidence>
<dbReference type="PROSITE" id="PS50929">
    <property type="entry name" value="ABC_TM1F"/>
    <property type="match status" value="1"/>
</dbReference>
<evidence type="ECO:0000313" key="13">
    <source>
        <dbReference type="Proteomes" id="UP000006178"/>
    </source>
</evidence>
<keyword evidence="4 9" id="KW-0812">Transmembrane</keyword>
<dbReference type="PROSITE" id="PS50893">
    <property type="entry name" value="ABC_TRANSPORTER_2"/>
    <property type="match status" value="1"/>
</dbReference>
<evidence type="ECO:0000256" key="1">
    <source>
        <dbReference type="ARBA" id="ARBA00004651"/>
    </source>
</evidence>
<evidence type="ECO:0000259" key="10">
    <source>
        <dbReference type="PROSITE" id="PS50893"/>
    </source>
</evidence>
<proteinExistence type="predicted"/>
<dbReference type="InterPro" id="IPR003593">
    <property type="entry name" value="AAA+_ATPase"/>
</dbReference>
<accession>I3VSB8</accession>
<dbReference type="GO" id="GO:0005886">
    <property type="term" value="C:plasma membrane"/>
    <property type="evidence" value="ECO:0007669"/>
    <property type="project" value="UniProtKB-SubCell"/>
</dbReference>
<keyword evidence="5" id="KW-0547">Nucleotide-binding</keyword>
<dbReference type="AlphaFoldDB" id="I3VSB8"/>
<evidence type="ECO:0000256" key="6">
    <source>
        <dbReference type="ARBA" id="ARBA00022840"/>
    </source>
</evidence>
<dbReference type="KEGG" id="tsh:Tsac_0383"/>
<dbReference type="InterPro" id="IPR027417">
    <property type="entry name" value="P-loop_NTPase"/>
</dbReference>
<gene>
    <name evidence="12" type="ordered locus">Tsac_0383</name>
</gene>
<feature type="transmembrane region" description="Helical" evidence="9">
    <location>
        <begin position="443"/>
        <end position="461"/>
    </location>
</feature>